<dbReference type="Proteomes" id="UP000222598">
    <property type="component" value="Segment"/>
</dbReference>
<sequence length="89" mass="10001">MTTQLTVLALTIAIPSLLFAHVHHNDCGSFLAIFRSPVVKDTDPCYQPVADVLATFDAEVIDRKMFPDPDMFFGRAEAVIYKLREKQTT</sequence>
<dbReference type="EMBL" id="MF472895">
    <property type="protein sequence ID" value="ASZ75504.1"/>
    <property type="molecule type" value="Genomic_DNA"/>
</dbReference>
<keyword evidence="2" id="KW-1185">Reference proteome</keyword>
<reference evidence="2" key="1">
    <citation type="submission" date="2017-07" db="EMBL/GenBank/DDBJ databases">
        <authorList>
            <person name="Sun Z.S."/>
            <person name="Albrecht U."/>
            <person name="Echele G."/>
            <person name="Lee C.C."/>
        </authorList>
    </citation>
    <scope>NUCLEOTIDE SEQUENCE [LARGE SCALE GENOMIC DNA]</scope>
</reference>
<dbReference type="GeneID" id="64872032"/>
<dbReference type="Pfam" id="PF17429">
    <property type="entry name" value="GP70"/>
    <property type="match status" value="1"/>
</dbReference>
<dbReference type="InterPro" id="IPR035405">
    <property type="entry name" value="GP70"/>
</dbReference>
<gene>
    <name evidence="1" type="primary">68</name>
    <name evidence="1" type="ORF">PBI_KIMONA_68</name>
</gene>
<organism evidence="1 2">
    <name type="scientific">Mycobacterium phage Kimona</name>
    <dbReference type="NCBI Taxonomy" id="2024295"/>
    <lineage>
        <taxon>Viruses</taxon>
        <taxon>Duplodnaviria</taxon>
        <taxon>Heunggongvirae</taxon>
        <taxon>Uroviricota</taxon>
        <taxon>Caudoviricetes</taxon>
        <taxon>Kimonavirus</taxon>
        <taxon>Kimonavirus kimona</taxon>
    </lineage>
</organism>
<evidence type="ECO:0000313" key="2">
    <source>
        <dbReference type="Proteomes" id="UP000222598"/>
    </source>
</evidence>
<evidence type="ECO:0000313" key="1">
    <source>
        <dbReference type="EMBL" id="ASZ75504.1"/>
    </source>
</evidence>
<proteinExistence type="predicted"/>
<dbReference type="KEGG" id="vg:64872032"/>
<protein>
    <submittedName>
        <fullName evidence="1">Uncharacterized protein</fullName>
    </submittedName>
</protein>
<accession>A0A249XU64</accession>
<name>A0A249XU64_9CAUD</name>
<dbReference type="RefSeq" id="YP_010062367.1">
    <property type="nucleotide sequence ID" value="NC_054793.1"/>
</dbReference>